<proteinExistence type="predicted"/>
<dbReference type="Proteomes" id="UP000325811">
    <property type="component" value="Chromosome II"/>
</dbReference>
<dbReference type="EMBL" id="LR699554">
    <property type="protein sequence ID" value="VVD33722.1"/>
    <property type="molecule type" value="Genomic_DNA"/>
</dbReference>
<keyword evidence="2" id="KW-1185">Reference proteome</keyword>
<dbReference type="AlphaFoldDB" id="A0A5Q4ZV91"/>
<evidence type="ECO:0000313" key="1">
    <source>
        <dbReference type="EMBL" id="VVD33722.1"/>
    </source>
</evidence>
<dbReference type="KEGG" id="pdio:PDMSB3_2438.1"/>
<organism evidence="1 2">
    <name type="scientific">Paraburkholderia dioscoreae</name>
    <dbReference type="NCBI Taxonomy" id="2604047"/>
    <lineage>
        <taxon>Bacteria</taxon>
        <taxon>Pseudomonadati</taxon>
        <taxon>Pseudomonadota</taxon>
        <taxon>Betaproteobacteria</taxon>
        <taxon>Burkholderiales</taxon>
        <taxon>Burkholderiaceae</taxon>
        <taxon>Paraburkholderia</taxon>
    </lineage>
</organism>
<accession>A0A5Q4ZV91</accession>
<name>A0A5Q4ZV91_9BURK</name>
<protein>
    <submittedName>
        <fullName evidence="1">Uncharacterized protein</fullName>
    </submittedName>
</protein>
<reference evidence="1 2" key="1">
    <citation type="submission" date="2019-08" db="EMBL/GenBank/DDBJ databases">
        <authorList>
            <person name="Herpell B J."/>
        </authorList>
    </citation>
    <scope>NUCLEOTIDE SEQUENCE [LARGE SCALE GENOMIC DNA]</scope>
    <source>
        <strain evidence="2">Msb3</strain>
    </source>
</reference>
<evidence type="ECO:0000313" key="2">
    <source>
        <dbReference type="Proteomes" id="UP000325811"/>
    </source>
</evidence>
<sequence>MGVRDRGCALSMLGVQSEGAKAIRTYGIVLTCGNSQAIDLSITAAELHRN</sequence>
<gene>
    <name evidence="1" type="ORF">PDMSB3_2438</name>
</gene>